<name>A0ACB5TRM4_CANBO</name>
<organism evidence="1 2">
    <name type="scientific">Candida boidinii</name>
    <name type="common">Yeast</name>
    <dbReference type="NCBI Taxonomy" id="5477"/>
    <lineage>
        <taxon>Eukaryota</taxon>
        <taxon>Fungi</taxon>
        <taxon>Dikarya</taxon>
        <taxon>Ascomycota</taxon>
        <taxon>Saccharomycotina</taxon>
        <taxon>Pichiomycetes</taxon>
        <taxon>Pichiales</taxon>
        <taxon>Pichiaceae</taxon>
        <taxon>Ogataea</taxon>
        <taxon>Ogataea/Candida clade</taxon>
    </lineage>
</organism>
<proteinExistence type="predicted"/>
<dbReference type="Proteomes" id="UP001165101">
    <property type="component" value="Unassembled WGS sequence"/>
</dbReference>
<gene>
    <name evidence="1" type="ORF">Cboi01_000314700</name>
</gene>
<dbReference type="EMBL" id="BSXV01001633">
    <property type="protein sequence ID" value="GME93455.1"/>
    <property type="molecule type" value="Genomic_DNA"/>
</dbReference>
<evidence type="ECO:0000313" key="1">
    <source>
        <dbReference type="EMBL" id="GME93455.1"/>
    </source>
</evidence>
<evidence type="ECO:0000313" key="2">
    <source>
        <dbReference type="Proteomes" id="UP001165101"/>
    </source>
</evidence>
<protein>
    <submittedName>
        <fullName evidence="1">Unnamed protein product</fullName>
    </submittedName>
</protein>
<reference evidence="1" key="1">
    <citation type="submission" date="2023-04" db="EMBL/GenBank/DDBJ databases">
        <title>Candida boidinii NBRC 1967.</title>
        <authorList>
            <person name="Ichikawa N."/>
            <person name="Sato H."/>
            <person name="Tonouchi N."/>
        </authorList>
    </citation>
    <scope>NUCLEOTIDE SEQUENCE</scope>
    <source>
        <strain evidence="1">NBRC 1967</strain>
    </source>
</reference>
<keyword evidence="2" id="KW-1185">Reference proteome</keyword>
<comment type="caution">
    <text evidence="1">The sequence shown here is derived from an EMBL/GenBank/DDBJ whole genome shotgun (WGS) entry which is preliminary data.</text>
</comment>
<sequence length="833" mass="94395">MGYPSTTTNIPQDQYKDTYNDDIVEILSGESDQDQSQEEANDQEEDDENEDEDEDEDEENEESNGEEEDSGIEDDYQSQGQSYMKPSLINSYMRHDPNERPEADYSNDDEEDEEDENEDEQNIHSEPVELSEEELEREESHENEIDYSEEELEEKIESDEELLEEEDKYSDEVDTTEMDAQTGNTTSVIVVHAEDNEGGDEQEAADEQNMDPQQNMGYNFSSIADLASIALSALGQNVLTENTEENQAQDDSQIDNEDSHLDSEILYTATDIMTETVADSEKTAPTEATTTEINETVTKPAKAAPVRRPPVIKREPSPPPPRVFQSNVLSASILSLLEGSLDHHSKQEVVESSVDNNDSDRLLNFTIPEKKKHVPHENITPEIEDTENESIEKSDKIENTELDSQMNDIVEDKKIEHEKIEEIEQQPVAILEEPSMDVPVEAVEQPAEAAEEPVELPVEQPVELPVEQHVDAPSQIPVQLSHAEASTNNADTTTEHHYKVEVEDVKDEEMTFEENMPAVDPSDNEDVNSDNEDVFPNVAAAAESSLIEGENNHSDEESIDKDIYHTALFNETYLDENEENDDADANESDIIANQTVYMENPNENDAVTVSNDLTQTDELENEQDEISEEADATQWIHIKSAEDVNSEHVDTTEEATIKSHDTISMEKAEDEEQQNTTENIHEIPSGLPHNDIQEDIEEILEEDIEVLVEEEVNEEGETVVEQILVTEEITSIEVPYDSETVEETKDEDEDDSTIPTIVVKSDDLVPQTEEVETENLEDEFDANITSEDSDDDEEPLVEDSDDSIDEEKLRRLKLNQRKYMMKLKKLKKQKREN</sequence>
<accession>A0ACB5TRM4</accession>